<dbReference type="InterPro" id="IPR052706">
    <property type="entry name" value="Membrane-Transporter-like"/>
</dbReference>
<evidence type="ECO:0000259" key="6">
    <source>
        <dbReference type="PROSITE" id="PS50042"/>
    </source>
</evidence>
<reference evidence="8" key="1">
    <citation type="submission" date="2016-10" db="EMBL/GenBank/DDBJ databases">
        <title>Sequence of Gallionella enrichment culture.</title>
        <authorList>
            <person name="Poehlein A."/>
            <person name="Muehling M."/>
            <person name="Daniel R."/>
        </authorList>
    </citation>
    <scope>NUCLEOTIDE SEQUENCE</scope>
</reference>
<dbReference type="PANTHER" id="PTHR43310">
    <property type="entry name" value="SULFATE TRANSPORTER YBAR-RELATED"/>
    <property type="match status" value="1"/>
</dbReference>
<name>A0A1J5S2P2_9ZZZZ</name>
<feature type="transmembrane region" description="Helical" evidence="5">
    <location>
        <begin position="333"/>
        <end position="351"/>
    </location>
</feature>
<dbReference type="Pfam" id="PF00027">
    <property type="entry name" value="cNMP_binding"/>
    <property type="match status" value="1"/>
</dbReference>
<comment type="subcellular location">
    <subcellularLocation>
        <location evidence="1">Membrane</location>
        <topology evidence="1">Multi-pass membrane protein</topology>
    </subcellularLocation>
</comment>
<dbReference type="InterPro" id="IPR018488">
    <property type="entry name" value="cNMP-bd_CS"/>
</dbReference>
<dbReference type="Pfam" id="PF01740">
    <property type="entry name" value="STAS"/>
    <property type="match status" value="1"/>
</dbReference>
<feature type="transmembrane region" description="Helical" evidence="5">
    <location>
        <begin position="98"/>
        <end position="116"/>
    </location>
</feature>
<dbReference type="PANTHER" id="PTHR43310:SF1">
    <property type="entry name" value="SULFATE TRANSPORTER YBAR-RELATED"/>
    <property type="match status" value="1"/>
</dbReference>
<feature type="transmembrane region" description="Helical" evidence="5">
    <location>
        <begin position="391"/>
        <end position="422"/>
    </location>
</feature>
<organism evidence="8">
    <name type="scientific">mine drainage metagenome</name>
    <dbReference type="NCBI Taxonomy" id="410659"/>
    <lineage>
        <taxon>unclassified sequences</taxon>
        <taxon>metagenomes</taxon>
        <taxon>ecological metagenomes</taxon>
    </lineage>
</organism>
<keyword evidence="2 5" id="KW-0812">Transmembrane</keyword>
<gene>
    <name evidence="8" type="primary">bicA_2</name>
    <name evidence="8" type="ORF">GALL_234620</name>
</gene>
<evidence type="ECO:0000313" key="8">
    <source>
        <dbReference type="EMBL" id="OIQ94605.1"/>
    </source>
</evidence>
<dbReference type="Gene3D" id="3.30.750.24">
    <property type="entry name" value="STAS domain"/>
    <property type="match status" value="1"/>
</dbReference>
<sequence length="725" mass="75271">MRWSGRQWLGDALGGAVVALLSLPMTVPLGALAFAPLGAGFLPAGVAAAFCTAIVGGLVAALAGGSPLQISGPRASMALMSAGAIATALDQGARPDQAVAVAGLSLALAGGLQVLIGRAGMGRVVRYLPYPVLAGFVNGVALLILLGQLAALLGLPPSLSWRALPGHWRQVAPLAPLEALATMALMAWAPRLTRRLPPLVLAFAGGSLVDLLLRSVGAAPDLGPRLVAPEGLSFWLRGPALLAGLAGNAALPGWLAAEMPVIVVLALVGSLESLLSALSLDAASGSRHDPRRELLGQGLGNLAAACCGGIAGAGAPIRGLASYRLGGRSRRAAVIQCLLLLALLCWGRPLLMHLSYAVMAGIMVMVALSMGDLWLFRLLRRDPRRFGADALVAALVAVVSVTVNLAMAVLAGVALTLLLFMLRMSRPVVRTVRDGAGARSRRQRPLAAERYLAGQRQRLRLASLDGPLFFGTADRVCQDLAALWPETAPPGCLILDLGRVGHVDLAGLRMLDQLRRDQERRGHHLLLAGVDLEAARWSWLRPAGLEAPLAAGRLFAGLDQALEAAEDLLLAGGPHAETPEVAPDAFALLAGLPDAARRALTAGLERRGHDAGAVLFRQGEAGDGLYLLSRGDVEIRLPAQGSHPPLRLARLAPGTLFGEMALLDGSDRSADAVAVQPCVCHVLSPAAFAAFSGLYPAAAAQILRNIGGELAERLRLANSRWQDGM</sequence>
<feature type="transmembrane region" description="Helical" evidence="5">
    <location>
        <begin position="128"/>
        <end position="151"/>
    </location>
</feature>
<dbReference type="SUPFAM" id="SSF51206">
    <property type="entry name" value="cAMP-binding domain-like"/>
    <property type="match status" value="1"/>
</dbReference>
<dbReference type="CDD" id="cd00038">
    <property type="entry name" value="CAP_ED"/>
    <property type="match status" value="1"/>
</dbReference>
<dbReference type="PROSITE" id="PS50042">
    <property type="entry name" value="CNMP_BINDING_3"/>
    <property type="match status" value="1"/>
</dbReference>
<feature type="transmembrane region" description="Helical" evidence="5">
    <location>
        <begin position="12"/>
        <end position="35"/>
    </location>
</feature>
<dbReference type="AlphaFoldDB" id="A0A1J5S2P2"/>
<feature type="transmembrane region" description="Helical" evidence="5">
    <location>
        <begin position="261"/>
        <end position="280"/>
    </location>
</feature>
<feature type="transmembrane region" description="Helical" evidence="5">
    <location>
        <begin position="75"/>
        <end position="92"/>
    </location>
</feature>
<comment type="caution">
    <text evidence="8">The sequence shown here is derived from an EMBL/GenBank/DDBJ whole genome shotgun (WGS) entry which is preliminary data.</text>
</comment>
<dbReference type="EMBL" id="MLJW01000183">
    <property type="protein sequence ID" value="OIQ94605.1"/>
    <property type="molecule type" value="Genomic_DNA"/>
</dbReference>
<proteinExistence type="predicted"/>
<feature type="domain" description="Cyclic nucleotide-binding" evidence="6">
    <location>
        <begin position="588"/>
        <end position="688"/>
    </location>
</feature>
<dbReference type="InterPro" id="IPR014710">
    <property type="entry name" value="RmlC-like_jellyroll"/>
</dbReference>
<feature type="transmembrane region" description="Helical" evidence="5">
    <location>
        <begin position="196"/>
        <end position="214"/>
    </location>
</feature>
<dbReference type="GO" id="GO:0016020">
    <property type="term" value="C:membrane"/>
    <property type="evidence" value="ECO:0007669"/>
    <property type="project" value="UniProtKB-SubCell"/>
</dbReference>
<dbReference type="InterPro" id="IPR018490">
    <property type="entry name" value="cNMP-bd_dom_sf"/>
</dbReference>
<evidence type="ECO:0000256" key="3">
    <source>
        <dbReference type="ARBA" id="ARBA00022989"/>
    </source>
</evidence>
<dbReference type="Gene3D" id="2.60.120.10">
    <property type="entry name" value="Jelly Rolls"/>
    <property type="match status" value="1"/>
</dbReference>
<accession>A0A1J5S2P2</accession>
<protein>
    <submittedName>
        <fullName evidence="8">Bicarbonate transporter BicA</fullName>
    </submittedName>
</protein>
<feature type="transmembrane region" description="Helical" evidence="5">
    <location>
        <begin position="300"/>
        <end position="321"/>
    </location>
</feature>
<dbReference type="InterPro" id="IPR011547">
    <property type="entry name" value="SLC26A/SulP_dom"/>
</dbReference>
<keyword evidence="3 5" id="KW-1133">Transmembrane helix</keyword>
<evidence type="ECO:0000256" key="5">
    <source>
        <dbReference type="SAM" id="Phobius"/>
    </source>
</evidence>
<dbReference type="SMART" id="SM00100">
    <property type="entry name" value="cNMP"/>
    <property type="match status" value="1"/>
</dbReference>
<evidence type="ECO:0000256" key="1">
    <source>
        <dbReference type="ARBA" id="ARBA00004141"/>
    </source>
</evidence>
<dbReference type="InterPro" id="IPR036513">
    <property type="entry name" value="STAS_dom_sf"/>
</dbReference>
<dbReference type="InterPro" id="IPR000595">
    <property type="entry name" value="cNMP-bd_dom"/>
</dbReference>
<feature type="transmembrane region" description="Helical" evidence="5">
    <location>
        <begin position="357"/>
        <end position="379"/>
    </location>
</feature>
<evidence type="ECO:0000256" key="2">
    <source>
        <dbReference type="ARBA" id="ARBA00022692"/>
    </source>
</evidence>
<evidence type="ECO:0000259" key="7">
    <source>
        <dbReference type="PROSITE" id="PS50801"/>
    </source>
</evidence>
<keyword evidence="4 5" id="KW-0472">Membrane</keyword>
<feature type="transmembrane region" description="Helical" evidence="5">
    <location>
        <begin position="171"/>
        <end position="189"/>
    </location>
</feature>
<feature type="domain" description="STAS" evidence="7">
    <location>
        <begin position="461"/>
        <end position="565"/>
    </location>
</feature>
<dbReference type="InterPro" id="IPR002645">
    <property type="entry name" value="STAS_dom"/>
</dbReference>
<evidence type="ECO:0000256" key="4">
    <source>
        <dbReference type="ARBA" id="ARBA00023136"/>
    </source>
</evidence>
<dbReference type="PROSITE" id="PS00889">
    <property type="entry name" value="CNMP_BINDING_2"/>
    <property type="match status" value="1"/>
</dbReference>
<feature type="transmembrane region" description="Helical" evidence="5">
    <location>
        <begin position="234"/>
        <end position="254"/>
    </location>
</feature>
<dbReference type="PROSITE" id="PS50801">
    <property type="entry name" value="STAS"/>
    <property type="match status" value="1"/>
</dbReference>
<dbReference type="CDD" id="cd07042">
    <property type="entry name" value="STAS_SulP_like_sulfate_transporter"/>
    <property type="match status" value="1"/>
</dbReference>
<dbReference type="SUPFAM" id="SSF52091">
    <property type="entry name" value="SpoIIaa-like"/>
    <property type="match status" value="1"/>
</dbReference>
<dbReference type="Pfam" id="PF00916">
    <property type="entry name" value="Sulfate_transp"/>
    <property type="match status" value="1"/>
</dbReference>
<feature type="transmembrane region" description="Helical" evidence="5">
    <location>
        <begin position="41"/>
        <end position="63"/>
    </location>
</feature>